<dbReference type="EMBL" id="CM037625">
    <property type="protein sequence ID" value="KAH7997783.1"/>
    <property type="molecule type" value="Genomic_DNA"/>
</dbReference>
<reference evidence="1" key="1">
    <citation type="submission" date="2021-08" db="EMBL/GenBank/DDBJ databases">
        <title>The first chromosome-level gecko genome reveals the dynamic sex chromosomes of Neotropical dwarf geckos (Sphaerodactylidae: Sphaerodactylus).</title>
        <authorList>
            <person name="Pinto B.J."/>
            <person name="Keating S.E."/>
            <person name="Gamble T."/>
        </authorList>
    </citation>
    <scope>NUCLEOTIDE SEQUENCE</scope>
    <source>
        <strain evidence="1">TG3544</strain>
    </source>
</reference>
<protein>
    <submittedName>
        <fullName evidence="1">Uncharacterized protein</fullName>
    </submittedName>
</protein>
<evidence type="ECO:0000313" key="2">
    <source>
        <dbReference type="Proteomes" id="UP000827872"/>
    </source>
</evidence>
<sequence length="105" mass="11526">MATGRSWLPLLLLWPLLLLAARPADSRGSLRIRAARPQDRGWALLQARGPEDAPPAEKARSRRSAPQPEPMKVYGQGKLFLVDDEFEPSSSVASVWVCGVLHGVE</sequence>
<name>A0ACB8EZ94_9SAUR</name>
<evidence type="ECO:0000313" key="1">
    <source>
        <dbReference type="EMBL" id="KAH7997783.1"/>
    </source>
</evidence>
<gene>
    <name evidence="1" type="ORF">K3G42_008155</name>
</gene>
<dbReference type="Proteomes" id="UP000827872">
    <property type="component" value="Linkage Group LG12"/>
</dbReference>
<accession>A0ACB8EZ94</accession>
<keyword evidence="2" id="KW-1185">Reference proteome</keyword>
<organism evidence="1 2">
    <name type="scientific">Sphaerodactylus townsendi</name>
    <dbReference type="NCBI Taxonomy" id="933632"/>
    <lineage>
        <taxon>Eukaryota</taxon>
        <taxon>Metazoa</taxon>
        <taxon>Chordata</taxon>
        <taxon>Craniata</taxon>
        <taxon>Vertebrata</taxon>
        <taxon>Euteleostomi</taxon>
        <taxon>Lepidosauria</taxon>
        <taxon>Squamata</taxon>
        <taxon>Bifurcata</taxon>
        <taxon>Gekkota</taxon>
        <taxon>Sphaerodactylidae</taxon>
        <taxon>Sphaerodactylus</taxon>
    </lineage>
</organism>
<proteinExistence type="predicted"/>
<comment type="caution">
    <text evidence="1">The sequence shown here is derived from an EMBL/GenBank/DDBJ whole genome shotgun (WGS) entry which is preliminary data.</text>
</comment>